<dbReference type="InterPro" id="IPR011012">
    <property type="entry name" value="Longin-like_dom_sf"/>
</dbReference>
<comment type="similarity">
    <text evidence="2">Belongs to the synaptobrevin family.</text>
</comment>
<evidence type="ECO:0000259" key="5">
    <source>
        <dbReference type="PROSITE" id="PS50859"/>
    </source>
</evidence>
<sequence>MNSRRAKSFKLNSSRSKPIRLDKENCISFMGSSVESTLYLCIAQGGRIIFSYNTKDRELETLAALCLENSPQFHKWYFHTVSTRTFGYLMSDGCTYFAIVDPTLGKSALLQFLKQIREEFRNSRASGAFDSLTPIIRRLIASMDNMPRSAILAEENFHGVGISDASPSSMAPLLPKGDGIGDSEIDEDHTHSGLKISMPIEEVGALSLERTSSSSTRARRQYSGRSLWWRHVRIVVLADVALCLVLFGIWLGVCRGFRCV</sequence>
<evidence type="ECO:0000256" key="4">
    <source>
        <dbReference type="SAM" id="Phobius"/>
    </source>
</evidence>
<dbReference type="GeneID" id="109728397"/>
<comment type="subcellular location">
    <subcellularLocation>
        <location evidence="1">Membrane</location>
    </subcellularLocation>
</comment>
<proteinExistence type="inferred from homology"/>
<evidence type="ECO:0000256" key="2">
    <source>
        <dbReference type="ARBA" id="ARBA00008025"/>
    </source>
</evidence>
<feature type="transmembrane region" description="Helical" evidence="4">
    <location>
        <begin position="234"/>
        <end position="253"/>
    </location>
</feature>
<dbReference type="PROSITE" id="PS50859">
    <property type="entry name" value="LONGIN"/>
    <property type="match status" value="1"/>
</dbReference>
<evidence type="ECO:0000313" key="7">
    <source>
        <dbReference type="RefSeq" id="XP_020114410.1"/>
    </source>
</evidence>
<organism evidence="6 7">
    <name type="scientific">Ananas comosus</name>
    <name type="common">Pineapple</name>
    <name type="synonym">Ananas ananas</name>
    <dbReference type="NCBI Taxonomy" id="4615"/>
    <lineage>
        <taxon>Eukaryota</taxon>
        <taxon>Viridiplantae</taxon>
        <taxon>Streptophyta</taxon>
        <taxon>Embryophyta</taxon>
        <taxon>Tracheophyta</taxon>
        <taxon>Spermatophyta</taxon>
        <taxon>Magnoliopsida</taxon>
        <taxon>Liliopsida</taxon>
        <taxon>Poales</taxon>
        <taxon>Bromeliaceae</taxon>
        <taxon>Bromelioideae</taxon>
        <taxon>Ananas</taxon>
    </lineage>
</organism>
<reference evidence="6" key="1">
    <citation type="journal article" date="2015" name="Nat. Genet.">
        <title>The pineapple genome and the evolution of CAM photosynthesis.</title>
        <authorList>
            <person name="Ming R."/>
            <person name="VanBuren R."/>
            <person name="Wai C.M."/>
            <person name="Tang H."/>
            <person name="Schatz M.C."/>
            <person name="Bowers J.E."/>
            <person name="Lyons E."/>
            <person name="Wang M.L."/>
            <person name="Chen J."/>
            <person name="Biggers E."/>
            <person name="Zhang J."/>
            <person name="Huang L."/>
            <person name="Zhang L."/>
            <person name="Miao W."/>
            <person name="Zhang J."/>
            <person name="Ye Z."/>
            <person name="Miao C."/>
            <person name="Lin Z."/>
            <person name="Wang H."/>
            <person name="Zhou H."/>
            <person name="Yim W.C."/>
            <person name="Priest H.D."/>
            <person name="Zheng C."/>
            <person name="Woodhouse M."/>
            <person name="Edger P.P."/>
            <person name="Guyot R."/>
            <person name="Guo H.B."/>
            <person name="Guo H."/>
            <person name="Zheng G."/>
            <person name="Singh R."/>
            <person name="Sharma A."/>
            <person name="Min X."/>
            <person name="Zheng Y."/>
            <person name="Lee H."/>
            <person name="Gurtowski J."/>
            <person name="Sedlazeck F.J."/>
            <person name="Harkess A."/>
            <person name="McKain M.R."/>
            <person name="Liao Z."/>
            <person name="Fang J."/>
            <person name="Liu J."/>
            <person name="Zhang X."/>
            <person name="Zhang Q."/>
            <person name="Hu W."/>
            <person name="Qin Y."/>
            <person name="Wang K."/>
            <person name="Chen L.Y."/>
            <person name="Shirley N."/>
            <person name="Lin Y.R."/>
            <person name="Liu L.Y."/>
            <person name="Hernandez A.G."/>
            <person name="Wright C.L."/>
            <person name="Bulone V."/>
            <person name="Tuskan G.A."/>
            <person name="Heath K."/>
            <person name="Zee F."/>
            <person name="Moore P.H."/>
            <person name="Sunkar R."/>
            <person name="Leebens-Mack J.H."/>
            <person name="Mockler T."/>
            <person name="Bennetzen J.L."/>
            <person name="Freeling M."/>
            <person name="Sankoff D."/>
            <person name="Paterson A.H."/>
            <person name="Zhu X."/>
            <person name="Yang X."/>
            <person name="Smith J.A."/>
            <person name="Cushman J.C."/>
            <person name="Paull R.E."/>
            <person name="Yu Q."/>
        </authorList>
    </citation>
    <scope>NUCLEOTIDE SEQUENCE [LARGE SCALE GENOMIC DNA]</scope>
    <source>
        <strain evidence="6">cv. F153</strain>
    </source>
</reference>
<dbReference type="GO" id="GO:0016020">
    <property type="term" value="C:membrane"/>
    <property type="evidence" value="ECO:0007669"/>
    <property type="project" value="UniProtKB-SubCell"/>
</dbReference>
<feature type="domain" description="Longin" evidence="5">
    <location>
        <begin position="76"/>
        <end position="134"/>
    </location>
</feature>
<keyword evidence="6" id="KW-1185">Reference proteome</keyword>
<keyword evidence="4" id="KW-1133">Transmembrane helix</keyword>
<evidence type="ECO:0000313" key="6">
    <source>
        <dbReference type="Proteomes" id="UP000515123"/>
    </source>
</evidence>
<keyword evidence="4" id="KW-0812">Transmembrane</keyword>
<dbReference type="RefSeq" id="XP_020114410.1">
    <property type="nucleotide sequence ID" value="XM_020258821.1"/>
</dbReference>
<dbReference type="PANTHER" id="PTHR47461:SF1">
    <property type="entry name" value="PHYTOLONGIN PHYL1.2"/>
    <property type="match status" value="1"/>
</dbReference>
<accession>A0A6P5HJ69</accession>
<name>A0A6P5HJ69_ANACO</name>
<evidence type="ECO:0000256" key="1">
    <source>
        <dbReference type="ARBA" id="ARBA00004370"/>
    </source>
</evidence>
<protein>
    <submittedName>
        <fullName evidence="7">Phytolongin Phyl1.1-like</fullName>
    </submittedName>
</protein>
<dbReference type="PANTHER" id="PTHR47461">
    <property type="entry name" value="PHYTOLONGIN PHYL1.2"/>
    <property type="match status" value="1"/>
</dbReference>
<dbReference type="Proteomes" id="UP000515123">
    <property type="component" value="Linkage group 1"/>
</dbReference>
<dbReference type="InterPro" id="IPR044783">
    <property type="entry name" value="PHYL"/>
</dbReference>
<reference evidence="7" key="2">
    <citation type="submission" date="2025-08" db="UniProtKB">
        <authorList>
            <consortium name="RefSeq"/>
        </authorList>
    </citation>
    <scope>IDENTIFICATION</scope>
    <source>
        <tissue evidence="7">Leaf</tissue>
    </source>
</reference>
<dbReference type="AlphaFoldDB" id="A0A6P5HJ69"/>
<dbReference type="SUPFAM" id="SSF64356">
    <property type="entry name" value="SNARE-like"/>
    <property type="match status" value="1"/>
</dbReference>
<evidence type="ECO:0000256" key="3">
    <source>
        <dbReference type="ARBA" id="ARBA00023136"/>
    </source>
</evidence>
<dbReference type="OrthoDB" id="1871923at2759"/>
<gene>
    <name evidence="7" type="primary">LOC109728397</name>
</gene>
<keyword evidence="3 4" id="KW-0472">Membrane</keyword>
<dbReference type="InterPro" id="IPR010908">
    <property type="entry name" value="Longin_dom"/>
</dbReference>
<dbReference type="Gene3D" id="3.30.450.50">
    <property type="entry name" value="Longin domain"/>
    <property type="match status" value="1"/>
</dbReference>